<gene>
    <name evidence="2" type="ORF">CC86DRAFT_309492</name>
</gene>
<dbReference type="InterPro" id="IPR052895">
    <property type="entry name" value="HetReg/Transcr_Mod"/>
</dbReference>
<dbReference type="AlphaFoldDB" id="A0A6A6ZC60"/>
<evidence type="ECO:0000313" key="2">
    <source>
        <dbReference type="EMBL" id="KAF2818293.1"/>
    </source>
</evidence>
<sequence length="83" mass="10271">ENLEERNEQVKRMKEIYRRARAIIVWLGQEERTDRNAVQTMRYLCRNPYVENTLQLPADLQLDRWPALFAFMQKPYWNRSWII</sequence>
<proteinExistence type="predicted"/>
<dbReference type="InterPro" id="IPR010730">
    <property type="entry name" value="HET"/>
</dbReference>
<keyword evidence="3" id="KW-1185">Reference proteome</keyword>
<evidence type="ECO:0000313" key="3">
    <source>
        <dbReference type="Proteomes" id="UP000799424"/>
    </source>
</evidence>
<dbReference type="Proteomes" id="UP000799424">
    <property type="component" value="Unassembled WGS sequence"/>
</dbReference>
<organism evidence="2 3">
    <name type="scientific">Ophiobolus disseminans</name>
    <dbReference type="NCBI Taxonomy" id="1469910"/>
    <lineage>
        <taxon>Eukaryota</taxon>
        <taxon>Fungi</taxon>
        <taxon>Dikarya</taxon>
        <taxon>Ascomycota</taxon>
        <taxon>Pezizomycotina</taxon>
        <taxon>Dothideomycetes</taxon>
        <taxon>Pleosporomycetidae</taxon>
        <taxon>Pleosporales</taxon>
        <taxon>Pleosporineae</taxon>
        <taxon>Phaeosphaeriaceae</taxon>
        <taxon>Ophiobolus</taxon>
    </lineage>
</organism>
<dbReference type="Pfam" id="PF06985">
    <property type="entry name" value="HET"/>
    <property type="match status" value="1"/>
</dbReference>
<dbReference type="PANTHER" id="PTHR24148:SF64">
    <property type="entry name" value="HETEROKARYON INCOMPATIBILITY DOMAIN-CONTAINING PROTEIN"/>
    <property type="match status" value="1"/>
</dbReference>
<feature type="domain" description="Heterokaryon incompatibility" evidence="1">
    <location>
        <begin position="3"/>
        <end position="83"/>
    </location>
</feature>
<evidence type="ECO:0000259" key="1">
    <source>
        <dbReference type="Pfam" id="PF06985"/>
    </source>
</evidence>
<dbReference type="EMBL" id="MU006254">
    <property type="protein sequence ID" value="KAF2818293.1"/>
    <property type="molecule type" value="Genomic_DNA"/>
</dbReference>
<accession>A0A6A6ZC60</accession>
<feature type="non-terminal residue" evidence="2">
    <location>
        <position position="1"/>
    </location>
</feature>
<protein>
    <recommendedName>
        <fullName evidence="1">Heterokaryon incompatibility domain-containing protein</fullName>
    </recommendedName>
</protein>
<reference evidence="2" key="1">
    <citation type="journal article" date="2020" name="Stud. Mycol.">
        <title>101 Dothideomycetes genomes: a test case for predicting lifestyles and emergence of pathogens.</title>
        <authorList>
            <person name="Haridas S."/>
            <person name="Albert R."/>
            <person name="Binder M."/>
            <person name="Bloem J."/>
            <person name="Labutti K."/>
            <person name="Salamov A."/>
            <person name="Andreopoulos B."/>
            <person name="Baker S."/>
            <person name="Barry K."/>
            <person name="Bills G."/>
            <person name="Bluhm B."/>
            <person name="Cannon C."/>
            <person name="Castanera R."/>
            <person name="Culley D."/>
            <person name="Daum C."/>
            <person name="Ezra D."/>
            <person name="Gonzalez J."/>
            <person name="Henrissat B."/>
            <person name="Kuo A."/>
            <person name="Liang C."/>
            <person name="Lipzen A."/>
            <person name="Lutzoni F."/>
            <person name="Magnuson J."/>
            <person name="Mondo S."/>
            <person name="Nolan M."/>
            <person name="Ohm R."/>
            <person name="Pangilinan J."/>
            <person name="Park H.-J."/>
            <person name="Ramirez L."/>
            <person name="Alfaro M."/>
            <person name="Sun H."/>
            <person name="Tritt A."/>
            <person name="Yoshinaga Y."/>
            <person name="Zwiers L.-H."/>
            <person name="Turgeon B."/>
            <person name="Goodwin S."/>
            <person name="Spatafora J."/>
            <person name="Crous P."/>
            <person name="Grigoriev I."/>
        </authorList>
    </citation>
    <scope>NUCLEOTIDE SEQUENCE</scope>
    <source>
        <strain evidence="2">CBS 113818</strain>
    </source>
</reference>
<name>A0A6A6ZC60_9PLEO</name>
<dbReference type="PANTHER" id="PTHR24148">
    <property type="entry name" value="ANKYRIN REPEAT DOMAIN-CONTAINING PROTEIN 39 HOMOLOG-RELATED"/>
    <property type="match status" value="1"/>
</dbReference>
<dbReference type="OrthoDB" id="2157530at2759"/>